<dbReference type="Proteomes" id="UP000694892">
    <property type="component" value="Chromosome 4S"/>
</dbReference>
<dbReference type="CDD" id="cd00063">
    <property type="entry name" value="FN3"/>
    <property type="match status" value="1"/>
</dbReference>
<dbReference type="Gene3D" id="2.60.40.10">
    <property type="entry name" value="Immunoglobulins"/>
    <property type="match status" value="1"/>
</dbReference>
<protein>
    <recommendedName>
        <fullName evidence="1">Fibronectin type-III domain-containing protein</fullName>
    </recommendedName>
</protein>
<dbReference type="PANTHER" id="PTHR47135">
    <property type="entry name" value="FIBRONECTIN TYPE III DOMAIN-CONTAINING PROTEIN 7"/>
    <property type="match status" value="1"/>
</dbReference>
<dbReference type="PANTHER" id="PTHR47135:SF3">
    <property type="entry name" value="FIBRONECTIN TYPE-III DOMAIN-CONTAINING PROTEIN"/>
    <property type="match status" value="1"/>
</dbReference>
<feature type="domain" description="Fibronectin type-III" evidence="1">
    <location>
        <begin position="66"/>
        <end position="152"/>
    </location>
</feature>
<dbReference type="Pfam" id="PF00041">
    <property type="entry name" value="fn3"/>
    <property type="match status" value="1"/>
</dbReference>
<dbReference type="PROSITE" id="PS50853">
    <property type="entry name" value="FN3"/>
    <property type="match status" value="1"/>
</dbReference>
<proteinExistence type="predicted"/>
<dbReference type="SUPFAM" id="SSF49265">
    <property type="entry name" value="Fibronectin type III"/>
    <property type="match status" value="1"/>
</dbReference>
<dbReference type="InterPro" id="IPR036116">
    <property type="entry name" value="FN3_sf"/>
</dbReference>
<evidence type="ECO:0000259" key="1">
    <source>
        <dbReference type="PROSITE" id="PS50853"/>
    </source>
</evidence>
<dbReference type="InterPro" id="IPR003961">
    <property type="entry name" value="FN3_dom"/>
</dbReference>
<organism evidence="2 3">
    <name type="scientific">Xenopus laevis</name>
    <name type="common">African clawed frog</name>
    <dbReference type="NCBI Taxonomy" id="8355"/>
    <lineage>
        <taxon>Eukaryota</taxon>
        <taxon>Metazoa</taxon>
        <taxon>Chordata</taxon>
        <taxon>Craniata</taxon>
        <taxon>Vertebrata</taxon>
        <taxon>Euteleostomi</taxon>
        <taxon>Amphibia</taxon>
        <taxon>Batrachia</taxon>
        <taxon>Anura</taxon>
        <taxon>Pipoidea</taxon>
        <taxon>Pipidae</taxon>
        <taxon>Xenopodinae</taxon>
        <taxon>Xenopus</taxon>
        <taxon>Xenopus</taxon>
    </lineage>
</organism>
<reference evidence="3" key="1">
    <citation type="journal article" date="2016" name="Nature">
        <title>Genome evolution in the allotetraploid frog Xenopus laevis.</title>
        <authorList>
            <person name="Session A.M."/>
            <person name="Uno Y."/>
            <person name="Kwon T."/>
            <person name="Chapman J.A."/>
            <person name="Toyoda A."/>
            <person name="Takahashi S."/>
            <person name="Fukui A."/>
            <person name="Hikosaka A."/>
            <person name="Suzuki A."/>
            <person name="Kondo M."/>
            <person name="van Heeringen S.J."/>
            <person name="Quigley I."/>
            <person name="Heinz S."/>
            <person name="Ogino H."/>
            <person name="Ochi H."/>
            <person name="Hellsten U."/>
            <person name="Lyons J.B."/>
            <person name="Simakov O."/>
            <person name="Putnam N."/>
            <person name="Stites J."/>
            <person name="Kuroki Y."/>
            <person name="Tanaka T."/>
            <person name="Michiue T."/>
            <person name="Watanabe M."/>
            <person name="Bogdanovic O."/>
            <person name="Lister R."/>
            <person name="Georgiou G."/>
            <person name="Paranjpe S.S."/>
            <person name="van Kruijsbergen I."/>
            <person name="Shu S."/>
            <person name="Carlson J."/>
            <person name="Kinoshita T."/>
            <person name="Ohta Y."/>
            <person name="Mawaribuchi S."/>
            <person name="Jenkins J."/>
            <person name="Grimwood J."/>
            <person name="Schmutz J."/>
            <person name="Mitros T."/>
            <person name="Mozaffari S.V."/>
            <person name="Suzuki Y."/>
            <person name="Haramoto Y."/>
            <person name="Yamamoto T.S."/>
            <person name="Takagi C."/>
            <person name="Heald R."/>
            <person name="Miller K."/>
            <person name="Haudenschild C."/>
            <person name="Kitzman J."/>
            <person name="Nakayama T."/>
            <person name="Izutsu Y."/>
            <person name="Robert J."/>
            <person name="Fortriede J."/>
            <person name="Burns K."/>
            <person name="Lotay V."/>
            <person name="Karimi K."/>
            <person name="Yasuoka Y."/>
            <person name="Dichmann D.S."/>
            <person name="Flajnik M.F."/>
            <person name="Houston D.W."/>
            <person name="Shendure J."/>
            <person name="DuPasquier L."/>
            <person name="Vize P.D."/>
            <person name="Zorn A.M."/>
            <person name="Ito M."/>
            <person name="Marcotte E.M."/>
            <person name="Wallingford J.B."/>
            <person name="Ito Y."/>
            <person name="Asashima M."/>
            <person name="Ueno N."/>
            <person name="Matsuda Y."/>
            <person name="Veenstra G.J."/>
            <person name="Fujiyama A."/>
            <person name="Harland R.M."/>
            <person name="Taira M."/>
            <person name="Rokhsar D.S."/>
        </authorList>
    </citation>
    <scope>NUCLEOTIDE SEQUENCE [LARGE SCALE GENOMIC DNA]</scope>
    <source>
        <strain evidence="3">J</strain>
    </source>
</reference>
<dbReference type="InterPro" id="IPR013783">
    <property type="entry name" value="Ig-like_fold"/>
</dbReference>
<evidence type="ECO:0000313" key="3">
    <source>
        <dbReference type="Proteomes" id="UP000694892"/>
    </source>
</evidence>
<dbReference type="AlphaFoldDB" id="A0A974CZV8"/>
<gene>
    <name evidence="2" type="ORF">XELAEV_18025508mg</name>
</gene>
<dbReference type="EMBL" id="CM004473">
    <property type="protein sequence ID" value="OCT82973.1"/>
    <property type="molecule type" value="Genomic_DNA"/>
</dbReference>
<evidence type="ECO:0000313" key="2">
    <source>
        <dbReference type="EMBL" id="OCT82973.1"/>
    </source>
</evidence>
<sequence>MQYSCNDNNAELSWKASLGALGYTATVSTQDMENVNCSTREIYCIVDGIKCGQIYTMTVETFVPCQPQNVTAKIDCTSSVVSVSWDIAPGALRYSAILKASGGEKLMCNSTELGCQVKNLQCGQIYAVTVTAFNEWCQSASSSPIELVSGEELALCIYNI</sequence>
<accession>A0A974CZV8</accession>
<name>A0A974CZV8_XENLA</name>
<dbReference type="OMA" id="HTASCAT"/>